<sequence>MIYRDNAMSAVTSDQSTTDATHAAATVAHACQHAPARREAQGLAPRAWLDASAAARLWLVGGVAVAGALLVIWATLP</sequence>
<keyword evidence="1" id="KW-1133">Transmembrane helix</keyword>
<evidence type="ECO:0000256" key="1">
    <source>
        <dbReference type="SAM" id="Phobius"/>
    </source>
</evidence>
<dbReference type="Proteomes" id="UP000292039">
    <property type="component" value="Unassembled WGS sequence"/>
</dbReference>
<gene>
    <name evidence="2" type="ORF">EV679_0558</name>
</gene>
<protein>
    <submittedName>
        <fullName evidence="2">Uncharacterized protein</fullName>
    </submittedName>
</protein>
<keyword evidence="1" id="KW-0472">Membrane</keyword>
<dbReference type="RefSeq" id="WP_165389938.1">
    <property type="nucleotide sequence ID" value="NZ_CBCSEB010000010.1"/>
</dbReference>
<evidence type="ECO:0000313" key="2">
    <source>
        <dbReference type="EMBL" id="RZS73367.1"/>
    </source>
</evidence>
<dbReference type="AlphaFoldDB" id="A0A4V2F1E1"/>
<evidence type="ECO:0000313" key="3">
    <source>
        <dbReference type="Proteomes" id="UP000292039"/>
    </source>
</evidence>
<keyword evidence="1" id="KW-0812">Transmembrane</keyword>
<organism evidence="2 3">
    <name type="scientific">Kerstersia gyiorum</name>
    <dbReference type="NCBI Taxonomy" id="206506"/>
    <lineage>
        <taxon>Bacteria</taxon>
        <taxon>Pseudomonadati</taxon>
        <taxon>Pseudomonadota</taxon>
        <taxon>Betaproteobacteria</taxon>
        <taxon>Burkholderiales</taxon>
        <taxon>Alcaligenaceae</taxon>
        <taxon>Kerstersia</taxon>
    </lineage>
</organism>
<name>A0A4V2F1E1_9BURK</name>
<dbReference type="EMBL" id="SGWZ01000001">
    <property type="protein sequence ID" value="RZS73367.1"/>
    <property type="molecule type" value="Genomic_DNA"/>
</dbReference>
<proteinExistence type="predicted"/>
<feature type="transmembrane region" description="Helical" evidence="1">
    <location>
        <begin position="57"/>
        <end position="76"/>
    </location>
</feature>
<reference evidence="2 3" key="1">
    <citation type="submission" date="2019-02" db="EMBL/GenBank/DDBJ databases">
        <title>Genomic Encyclopedia of Type Strains, Phase IV (KMG-IV): sequencing the most valuable type-strain genomes for metagenomic binning, comparative biology and taxonomic classification.</title>
        <authorList>
            <person name="Goeker M."/>
        </authorList>
    </citation>
    <scope>NUCLEOTIDE SEQUENCE [LARGE SCALE GENOMIC DNA]</scope>
    <source>
        <strain evidence="2 3">DSM 16618</strain>
    </source>
</reference>
<accession>A0A4V2F1E1</accession>
<comment type="caution">
    <text evidence="2">The sequence shown here is derived from an EMBL/GenBank/DDBJ whole genome shotgun (WGS) entry which is preliminary data.</text>
</comment>